<evidence type="ECO:0000313" key="1">
    <source>
        <dbReference type="EMBL" id="KAL0633399.1"/>
    </source>
</evidence>
<dbReference type="Proteomes" id="UP001447188">
    <property type="component" value="Unassembled WGS sequence"/>
</dbReference>
<proteinExistence type="predicted"/>
<keyword evidence="2" id="KW-1185">Reference proteome</keyword>
<organism evidence="1 2">
    <name type="scientific">Discina gigas</name>
    <dbReference type="NCBI Taxonomy" id="1032678"/>
    <lineage>
        <taxon>Eukaryota</taxon>
        <taxon>Fungi</taxon>
        <taxon>Dikarya</taxon>
        <taxon>Ascomycota</taxon>
        <taxon>Pezizomycotina</taxon>
        <taxon>Pezizomycetes</taxon>
        <taxon>Pezizales</taxon>
        <taxon>Discinaceae</taxon>
        <taxon>Discina</taxon>
    </lineage>
</organism>
<evidence type="ECO:0000313" key="2">
    <source>
        <dbReference type="Proteomes" id="UP001447188"/>
    </source>
</evidence>
<reference evidence="1 2" key="1">
    <citation type="submission" date="2024-02" db="EMBL/GenBank/DDBJ databases">
        <title>Discinaceae phylogenomics.</title>
        <authorList>
            <person name="Dirks A.C."/>
            <person name="James T.Y."/>
        </authorList>
    </citation>
    <scope>NUCLEOTIDE SEQUENCE [LARGE SCALE GENOMIC DNA]</scope>
    <source>
        <strain evidence="1 2">ACD0624</strain>
    </source>
</reference>
<dbReference type="EMBL" id="JBBBZM010000127">
    <property type="protein sequence ID" value="KAL0633399.1"/>
    <property type="molecule type" value="Genomic_DNA"/>
</dbReference>
<protein>
    <submittedName>
        <fullName evidence="1">Uncharacterized protein</fullName>
    </submittedName>
</protein>
<comment type="caution">
    <text evidence="1">The sequence shown here is derived from an EMBL/GenBank/DDBJ whole genome shotgun (WGS) entry which is preliminary data.</text>
</comment>
<name>A0ABR3GBQ9_9PEZI</name>
<gene>
    <name evidence="1" type="ORF">Q9L58_007712</name>
</gene>
<accession>A0ABR3GBQ9</accession>
<sequence length="396" mass="42793">MFADIERCHYHRHREVVTSTETFTLTQTTTTTTLSTVTLPGSDLGTETPTATLPIDGSRKPVTRTITVIPPGLPKTTTVTSPAVTPTARTITETITQFVTVTVGTVTETETSTQLAVITITTPGKATTLTSTEIIPTTLFSTEVETITRTIISQVSTVFATVTVTVTSTAPNTTAVATTAPSPTETAPVFPECTRTLNVSFLFLSKCLAGDKNTSESTIDPSYPNCNPPFRANTPPQFDELARPPSFFDALPAPAQLYDTIFQNFILFSPPHDALIPALASPNCITRQNTSPILFISADPKDHLSLISFAARCNPIEGVSCDVTLLGYDYDEAGEPRLLATGIFTASAREWTIVEVKNEYNDIFSNLAFVNISTDAFLFLDDVVISRRRETCLAGF</sequence>